<dbReference type="PANTHER" id="PTHR43580:SF2">
    <property type="entry name" value="CYTOKINE-LIKE NUCLEAR FACTOR N-PAC"/>
    <property type="match status" value="1"/>
</dbReference>
<dbReference type="RefSeq" id="WP_381200855.1">
    <property type="nucleotide sequence ID" value="NZ_JBHSFE010000027.1"/>
</dbReference>
<feature type="domain" description="NADPH-dependent reductive aminase-like C-terminal" evidence="4">
    <location>
        <begin position="168"/>
        <end position="293"/>
    </location>
</feature>
<dbReference type="InterPro" id="IPR008927">
    <property type="entry name" value="6-PGluconate_DH-like_C_sf"/>
</dbReference>
<comment type="similarity">
    <text evidence="1">Belongs to the HIBADH-related family.</text>
</comment>
<dbReference type="Proteomes" id="UP001595993">
    <property type="component" value="Unassembled WGS sequence"/>
</dbReference>
<dbReference type="PANTHER" id="PTHR43580">
    <property type="entry name" value="OXIDOREDUCTASE GLYR1-RELATED"/>
    <property type="match status" value="1"/>
</dbReference>
<dbReference type="SUPFAM" id="SSF48179">
    <property type="entry name" value="6-phosphogluconate dehydrogenase C-terminal domain-like"/>
    <property type="match status" value="1"/>
</dbReference>
<dbReference type="InterPro" id="IPR048666">
    <property type="entry name" value="RedAm-like_C"/>
</dbReference>
<dbReference type="PIRSF" id="PIRSF000103">
    <property type="entry name" value="HIBADH"/>
    <property type="match status" value="1"/>
</dbReference>
<proteinExistence type="inferred from homology"/>
<dbReference type="InterPro" id="IPR015815">
    <property type="entry name" value="HIBADH-related"/>
</dbReference>
<dbReference type="InterPro" id="IPR036291">
    <property type="entry name" value="NAD(P)-bd_dom_sf"/>
</dbReference>
<protein>
    <submittedName>
        <fullName evidence="5">NAD(P)-dependent oxidoreductase</fullName>
        <ecNumber evidence="5">1.1.-.-</ecNumber>
    </submittedName>
</protein>
<keyword evidence="6" id="KW-1185">Reference proteome</keyword>
<evidence type="ECO:0000259" key="4">
    <source>
        <dbReference type="Pfam" id="PF21761"/>
    </source>
</evidence>
<evidence type="ECO:0000259" key="3">
    <source>
        <dbReference type="Pfam" id="PF03446"/>
    </source>
</evidence>
<name>A0ABV9GG37_9ACTN</name>
<evidence type="ECO:0000256" key="2">
    <source>
        <dbReference type="ARBA" id="ARBA00023002"/>
    </source>
</evidence>
<evidence type="ECO:0000313" key="6">
    <source>
        <dbReference type="Proteomes" id="UP001595993"/>
    </source>
</evidence>
<dbReference type="GO" id="GO:0016491">
    <property type="term" value="F:oxidoreductase activity"/>
    <property type="evidence" value="ECO:0007669"/>
    <property type="project" value="UniProtKB-KW"/>
</dbReference>
<accession>A0ABV9GG37</accession>
<dbReference type="EMBL" id="JBHSFE010000027">
    <property type="protein sequence ID" value="MFC4611564.1"/>
    <property type="molecule type" value="Genomic_DNA"/>
</dbReference>
<dbReference type="InterPro" id="IPR013328">
    <property type="entry name" value="6PGD_dom2"/>
</dbReference>
<dbReference type="EC" id="1.1.-.-" evidence="5"/>
<dbReference type="Pfam" id="PF21761">
    <property type="entry name" value="RedAm-like_C"/>
    <property type="match status" value="1"/>
</dbReference>
<dbReference type="Gene3D" id="3.40.50.720">
    <property type="entry name" value="NAD(P)-binding Rossmann-like Domain"/>
    <property type="match status" value="1"/>
</dbReference>
<dbReference type="Gene3D" id="1.10.1040.10">
    <property type="entry name" value="N-(1-d-carboxylethyl)-l-norvaline Dehydrogenase, domain 2"/>
    <property type="match status" value="1"/>
</dbReference>
<evidence type="ECO:0000313" key="5">
    <source>
        <dbReference type="EMBL" id="MFC4611564.1"/>
    </source>
</evidence>
<dbReference type="InterPro" id="IPR051265">
    <property type="entry name" value="HIBADH-related_NP60_sf"/>
</dbReference>
<evidence type="ECO:0000256" key="1">
    <source>
        <dbReference type="ARBA" id="ARBA00009080"/>
    </source>
</evidence>
<keyword evidence="2 5" id="KW-0560">Oxidoreductase</keyword>
<dbReference type="InterPro" id="IPR006115">
    <property type="entry name" value="6PGDH_NADP-bd"/>
</dbReference>
<comment type="caution">
    <text evidence="5">The sequence shown here is derived from an EMBL/GenBank/DDBJ whole genome shotgun (WGS) entry which is preliminary data.</text>
</comment>
<feature type="domain" description="6-phosphogluconate dehydrogenase NADP-binding" evidence="3">
    <location>
        <begin position="12"/>
        <end position="166"/>
    </location>
</feature>
<organism evidence="5 6">
    <name type="scientific">Streptomyces maoxianensis</name>
    <dbReference type="NCBI Taxonomy" id="1459942"/>
    <lineage>
        <taxon>Bacteria</taxon>
        <taxon>Bacillati</taxon>
        <taxon>Actinomycetota</taxon>
        <taxon>Actinomycetes</taxon>
        <taxon>Kitasatosporales</taxon>
        <taxon>Streptomycetaceae</taxon>
        <taxon>Streptomyces</taxon>
    </lineage>
</organism>
<dbReference type="SUPFAM" id="SSF51735">
    <property type="entry name" value="NAD(P)-binding Rossmann-fold domains"/>
    <property type="match status" value="1"/>
</dbReference>
<sequence length="294" mass="30298">MATTQNNPLTSVTVIGLGAMGQALAGALLDAGHLTTVWNRSQGKGDELVARGAVRAATAEGAVRASELTIVCVVDYDASQAILAPLADALAGRVLVNLTSDTPERSRETAAWAQTHGLSYLDGAVMVPTPLIGSPDALLFYSGSRDAFGRYESTLKALGGKAAFVGADPGLAALYDLSLLDFFYGSISGLVHAYALATADGVKAADIAPYLNSIVQILPPIAQYTAANIDAGSYPGAQANLGMMAAGVEHILHAARTRGLDVSQLEAVKSVAGRAIAKGHGTDDWASTYEVLRD</sequence>
<reference evidence="6" key="1">
    <citation type="journal article" date="2019" name="Int. J. Syst. Evol. Microbiol.">
        <title>The Global Catalogue of Microorganisms (GCM) 10K type strain sequencing project: providing services to taxonomists for standard genome sequencing and annotation.</title>
        <authorList>
            <consortium name="The Broad Institute Genomics Platform"/>
            <consortium name="The Broad Institute Genome Sequencing Center for Infectious Disease"/>
            <person name="Wu L."/>
            <person name="Ma J."/>
        </authorList>
    </citation>
    <scope>NUCLEOTIDE SEQUENCE [LARGE SCALE GENOMIC DNA]</scope>
    <source>
        <strain evidence="6">CGMCC 4.7139</strain>
    </source>
</reference>
<gene>
    <name evidence="5" type="ORF">ACFO9E_27835</name>
</gene>
<dbReference type="Pfam" id="PF03446">
    <property type="entry name" value="NAD_binding_2"/>
    <property type="match status" value="1"/>
</dbReference>